<evidence type="ECO:0000313" key="10">
    <source>
        <dbReference type="Proteomes" id="UP001391051"/>
    </source>
</evidence>
<sequence>MGATSKLNTVYLVYFLIHIPILFCVDLVYFYPPAWYAAAGPLAPLGRLRAYYLASYKDQFFSPAGVPSFFPLFCFLELVFHLPVSVWAVRALSSASGTRGLKGKDELLLFLYGVETALTTATCMWEAYGWSEELVTGAEKVTLIGGLYGSYFAVALLLSVDMWMRLTSKLEAADRVKKVQ</sequence>
<feature type="transmembrane region" description="Helical" evidence="7">
    <location>
        <begin position="12"/>
        <end position="31"/>
    </location>
</feature>
<comment type="caution">
    <text evidence="9">The sequence shown here is derived from an EMBL/GenBank/DDBJ whole genome shotgun (WGS) entry which is preliminary data.</text>
</comment>
<dbReference type="RefSeq" id="XP_066701772.1">
    <property type="nucleotide sequence ID" value="XM_066841910.1"/>
</dbReference>
<feature type="transmembrane region" description="Helical" evidence="7">
    <location>
        <begin position="109"/>
        <end position="129"/>
    </location>
</feature>
<feature type="transmembrane region" description="Helical" evidence="7">
    <location>
        <begin position="141"/>
        <end position="160"/>
    </location>
</feature>
<dbReference type="Proteomes" id="UP001391051">
    <property type="component" value="Unassembled WGS sequence"/>
</dbReference>
<keyword evidence="4 7" id="KW-0256">Endoplasmic reticulum</keyword>
<evidence type="ECO:0000313" key="9">
    <source>
        <dbReference type="EMBL" id="KAK7956466.1"/>
    </source>
</evidence>
<gene>
    <name evidence="9" type="ORF">PG986_005688</name>
</gene>
<keyword evidence="6 7" id="KW-0472">Membrane</keyword>
<dbReference type="InterPro" id="IPR016964">
    <property type="entry name" value="Sigma2_recept"/>
</dbReference>
<dbReference type="Pfam" id="PF05241">
    <property type="entry name" value="EBP"/>
    <property type="match status" value="1"/>
</dbReference>
<evidence type="ECO:0000256" key="4">
    <source>
        <dbReference type="ARBA" id="ARBA00022824"/>
    </source>
</evidence>
<comment type="similarity">
    <text evidence="2">Belongs to the TMEM97/sigma-2 receptor family.</text>
</comment>
<reference evidence="9 10" key="1">
    <citation type="submission" date="2023-01" db="EMBL/GenBank/DDBJ databases">
        <title>Analysis of 21 Apiospora genomes using comparative genomics revels a genus with tremendous synthesis potential of carbohydrate active enzymes and secondary metabolites.</title>
        <authorList>
            <person name="Sorensen T."/>
        </authorList>
    </citation>
    <scope>NUCLEOTIDE SEQUENCE [LARGE SCALE GENOMIC DNA]</scope>
    <source>
        <strain evidence="9 10">CBS 24483</strain>
    </source>
</reference>
<keyword evidence="10" id="KW-1185">Reference proteome</keyword>
<dbReference type="PANTHER" id="PTHR31204">
    <property type="entry name" value="SIGMA INTRACELLULAR RECEPTOR 2"/>
    <property type="match status" value="1"/>
</dbReference>
<evidence type="ECO:0000256" key="1">
    <source>
        <dbReference type="ARBA" id="ARBA00004477"/>
    </source>
</evidence>
<keyword evidence="3 7" id="KW-0812">Transmembrane</keyword>
<name>A0ABR1QIA8_9PEZI</name>
<protein>
    <recommendedName>
        <fullName evidence="7">Efficient mitochondria targeting-associated protein 19</fullName>
    </recommendedName>
</protein>
<dbReference type="InterPro" id="IPR051987">
    <property type="entry name" value="Sigma-2_receptor-like"/>
</dbReference>
<evidence type="ECO:0000256" key="3">
    <source>
        <dbReference type="ARBA" id="ARBA00022692"/>
    </source>
</evidence>
<evidence type="ECO:0000256" key="2">
    <source>
        <dbReference type="ARBA" id="ARBA00009096"/>
    </source>
</evidence>
<dbReference type="PANTHER" id="PTHR31204:SF1">
    <property type="entry name" value="SIGMA INTRACELLULAR RECEPTOR 2"/>
    <property type="match status" value="1"/>
</dbReference>
<feature type="transmembrane region" description="Helical" evidence="7">
    <location>
        <begin position="69"/>
        <end position="89"/>
    </location>
</feature>
<evidence type="ECO:0000259" key="8">
    <source>
        <dbReference type="PROSITE" id="PS51751"/>
    </source>
</evidence>
<dbReference type="PIRSF" id="PIRSF031032">
    <property type="entry name" value="TMP_97_prd"/>
    <property type="match status" value="1"/>
</dbReference>
<dbReference type="InterPro" id="IPR033118">
    <property type="entry name" value="EXPERA"/>
</dbReference>
<keyword evidence="5 7" id="KW-1133">Transmembrane helix</keyword>
<comment type="subcellular location">
    <subcellularLocation>
        <location evidence="1">Endoplasmic reticulum membrane</location>
        <topology evidence="1">Multi-pass membrane protein</topology>
    </subcellularLocation>
</comment>
<organism evidence="9 10">
    <name type="scientific">Apiospora aurea</name>
    <dbReference type="NCBI Taxonomy" id="335848"/>
    <lineage>
        <taxon>Eukaryota</taxon>
        <taxon>Fungi</taxon>
        <taxon>Dikarya</taxon>
        <taxon>Ascomycota</taxon>
        <taxon>Pezizomycotina</taxon>
        <taxon>Sordariomycetes</taxon>
        <taxon>Xylariomycetidae</taxon>
        <taxon>Amphisphaeriales</taxon>
        <taxon>Apiosporaceae</taxon>
        <taxon>Apiospora</taxon>
    </lineage>
</organism>
<feature type="domain" description="EXPERA" evidence="8">
    <location>
        <begin position="7"/>
        <end position="159"/>
    </location>
</feature>
<proteinExistence type="inferred from homology"/>
<evidence type="ECO:0000256" key="6">
    <source>
        <dbReference type="ARBA" id="ARBA00023136"/>
    </source>
</evidence>
<accession>A0ABR1QIA8</accession>
<dbReference type="EMBL" id="JAQQWE010000004">
    <property type="protein sequence ID" value="KAK7956466.1"/>
    <property type="molecule type" value="Genomic_DNA"/>
</dbReference>
<dbReference type="PROSITE" id="PS51751">
    <property type="entry name" value="EXPERA"/>
    <property type="match status" value="1"/>
</dbReference>
<evidence type="ECO:0000256" key="5">
    <source>
        <dbReference type="ARBA" id="ARBA00022989"/>
    </source>
</evidence>
<dbReference type="GeneID" id="92074972"/>
<evidence type="ECO:0000256" key="7">
    <source>
        <dbReference type="PIRNR" id="PIRNR031032"/>
    </source>
</evidence>